<dbReference type="EMBL" id="BAABBE010000015">
    <property type="protein sequence ID" value="GAA3659773.1"/>
    <property type="molecule type" value="Genomic_DNA"/>
</dbReference>
<feature type="signal peptide" evidence="1">
    <location>
        <begin position="1"/>
        <end position="27"/>
    </location>
</feature>
<keyword evidence="1" id="KW-0732">Signal</keyword>
<evidence type="ECO:0008006" key="4">
    <source>
        <dbReference type="Google" id="ProtNLM"/>
    </source>
</evidence>
<accession>A0ABP7BI17</accession>
<protein>
    <recommendedName>
        <fullName evidence="4">Secreted protein</fullName>
    </recommendedName>
</protein>
<evidence type="ECO:0000313" key="3">
    <source>
        <dbReference type="Proteomes" id="UP001500711"/>
    </source>
</evidence>
<feature type="chain" id="PRO_5046146751" description="Secreted protein" evidence="1">
    <location>
        <begin position="28"/>
        <end position="140"/>
    </location>
</feature>
<organism evidence="2 3">
    <name type="scientific">Lentzea roselyniae</name>
    <dbReference type="NCBI Taxonomy" id="531940"/>
    <lineage>
        <taxon>Bacteria</taxon>
        <taxon>Bacillati</taxon>
        <taxon>Actinomycetota</taxon>
        <taxon>Actinomycetes</taxon>
        <taxon>Pseudonocardiales</taxon>
        <taxon>Pseudonocardiaceae</taxon>
        <taxon>Lentzea</taxon>
    </lineage>
</organism>
<name>A0ABP7BI17_9PSEU</name>
<proteinExistence type="predicted"/>
<reference evidence="3" key="1">
    <citation type="journal article" date="2019" name="Int. J. Syst. Evol. Microbiol.">
        <title>The Global Catalogue of Microorganisms (GCM) 10K type strain sequencing project: providing services to taxonomists for standard genome sequencing and annotation.</title>
        <authorList>
            <consortium name="The Broad Institute Genomics Platform"/>
            <consortium name="The Broad Institute Genome Sequencing Center for Infectious Disease"/>
            <person name="Wu L."/>
            <person name="Ma J."/>
        </authorList>
    </citation>
    <scope>NUCLEOTIDE SEQUENCE [LARGE SCALE GENOMIC DNA]</scope>
    <source>
        <strain evidence="3">JCM 17494</strain>
    </source>
</reference>
<evidence type="ECO:0000313" key="2">
    <source>
        <dbReference type="EMBL" id="GAA3659773.1"/>
    </source>
</evidence>
<evidence type="ECO:0000256" key="1">
    <source>
        <dbReference type="SAM" id="SignalP"/>
    </source>
</evidence>
<dbReference type="RefSeq" id="WP_346132584.1">
    <property type="nucleotide sequence ID" value="NZ_BAABBE010000015.1"/>
</dbReference>
<comment type="caution">
    <text evidence="2">The sequence shown here is derived from an EMBL/GenBank/DDBJ whole genome shotgun (WGS) entry which is preliminary data.</text>
</comment>
<sequence>MRLFTKALALLATVVAVVGIGTSPALAATSYSVTESNDVGTQHARAWGSINWTGARSFNIGTAYLRDLACDNQPVFWYIDVDNRWTGTERFWHGGCNTQTSWSNVGASDTFNIRVIVIYVCRDTLFPECDAKSYRNPNVA</sequence>
<dbReference type="Proteomes" id="UP001500711">
    <property type="component" value="Unassembled WGS sequence"/>
</dbReference>
<gene>
    <name evidence="2" type="ORF">GCM10022267_52360</name>
</gene>
<keyword evidence="3" id="KW-1185">Reference proteome</keyword>